<organism evidence="2 3">
    <name type="scientific">Vespula germanica</name>
    <name type="common">German yellow jacket</name>
    <name type="synonym">Paravespula germanica</name>
    <dbReference type="NCBI Taxonomy" id="30212"/>
    <lineage>
        <taxon>Eukaryota</taxon>
        <taxon>Metazoa</taxon>
        <taxon>Ecdysozoa</taxon>
        <taxon>Arthropoda</taxon>
        <taxon>Hexapoda</taxon>
        <taxon>Insecta</taxon>
        <taxon>Pterygota</taxon>
        <taxon>Neoptera</taxon>
        <taxon>Endopterygota</taxon>
        <taxon>Hymenoptera</taxon>
        <taxon>Apocrita</taxon>
        <taxon>Aculeata</taxon>
        <taxon>Vespoidea</taxon>
        <taxon>Vespidae</taxon>
        <taxon>Vespinae</taxon>
        <taxon>Vespula</taxon>
    </lineage>
</organism>
<proteinExistence type="predicted"/>
<feature type="compositionally biased region" description="Basic and acidic residues" evidence="1">
    <location>
        <begin position="54"/>
        <end position="85"/>
    </location>
</feature>
<comment type="caution">
    <text evidence="2">The sequence shown here is derived from an EMBL/GenBank/DDBJ whole genome shotgun (WGS) entry which is preliminary data.</text>
</comment>
<evidence type="ECO:0000313" key="3">
    <source>
        <dbReference type="Proteomes" id="UP000617340"/>
    </source>
</evidence>
<name>A0A834J8P8_VESGE</name>
<gene>
    <name evidence="2" type="ORF">HZH68_014510</name>
</gene>
<accession>A0A834J8P8</accession>
<keyword evidence="3" id="KW-1185">Reference proteome</keyword>
<dbReference type="Proteomes" id="UP000617340">
    <property type="component" value="Unassembled WGS sequence"/>
</dbReference>
<reference evidence="2" key="1">
    <citation type="journal article" date="2020" name="G3 (Bethesda)">
        <title>High-Quality Assemblies for Three Invasive Social Wasps from the &lt;i&gt;Vespula&lt;/i&gt; Genus.</title>
        <authorList>
            <person name="Harrop T.W.R."/>
            <person name="Guhlin J."/>
            <person name="McLaughlin G.M."/>
            <person name="Permina E."/>
            <person name="Stockwell P."/>
            <person name="Gilligan J."/>
            <person name="Le Lec M.F."/>
            <person name="Gruber M.A.M."/>
            <person name="Quinn O."/>
            <person name="Lovegrove M."/>
            <person name="Duncan E.J."/>
            <person name="Remnant E.J."/>
            <person name="Van Eeckhoven J."/>
            <person name="Graham B."/>
            <person name="Knapp R.A."/>
            <person name="Langford K.W."/>
            <person name="Kronenberg Z."/>
            <person name="Press M.O."/>
            <person name="Eacker S.M."/>
            <person name="Wilson-Rankin E.E."/>
            <person name="Purcell J."/>
            <person name="Lester P.J."/>
            <person name="Dearden P.K."/>
        </authorList>
    </citation>
    <scope>NUCLEOTIDE SEQUENCE</scope>
    <source>
        <strain evidence="2">Linc-1</strain>
    </source>
</reference>
<evidence type="ECO:0000256" key="1">
    <source>
        <dbReference type="SAM" id="MobiDB-lite"/>
    </source>
</evidence>
<sequence>MLSKVESFKITGSFSITTSTTSSSSSNSSDSSSSGLLEIACHFIGSRSSHRFSRATDVRIERSERRSASGHDHVESDHRNSEPPRELQLGIRTRANGGYDPPTAGKLAAPCGPQARAQRGPGPPLLPGKVRSHGSDRGRPGPEPAG</sequence>
<protein>
    <submittedName>
        <fullName evidence="2">Uncharacterized protein</fullName>
    </submittedName>
</protein>
<feature type="region of interest" description="Disordered" evidence="1">
    <location>
        <begin position="49"/>
        <end position="146"/>
    </location>
</feature>
<dbReference type="AlphaFoldDB" id="A0A834J8P8"/>
<dbReference type="EMBL" id="JACSDZ010000018">
    <property type="protein sequence ID" value="KAF7383753.1"/>
    <property type="molecule type" value="Genomic_DNA"/>
</dbReference>
<evidence type="ECO:0000313" key="2">
    <source>
        <dbReference type="EMBL" id="KAF7383753.1"/>
    </source>
</evidence>